<feature type="compositionally biased region" description="Polar residues" evidence="2">
    <location>
        <begin position="133"/>
        <end position="143"/>
    </location>
</feature>
<proteinExistence type="predicted"/>
<feature type="compositionally biased region" description="Basic residues" evidence="2">
    <location>
        <begin position="153"/>
        <end position="166"/>
    </location>
</feature>
<dbReference type="Proteomes" id="UP000283530">
    <property type="component" value="Unassembled WGS sequence"/>
</dbReference>
<evidence type="ECO:0000313" key="4">
    <source>
        <dbReference type="Proteomes" id="UP000283530"/>
    </source>
</evidence>
<sequence>MAEEDDSLEKFAKDLDDHLETEIIKYSRLETGQIEWMEKTLRNVRKELRKASKDLKDMAKERVRLNEEAKQFVEGRKKLNAFLQKKFENVGGEILTLLRTKEHEIAQIFFPAESTLASQGVPILYPAEATQGDMETSVPTQTAQDEDSGIGSRAKRKRKHKHKHRA</sequence>
<dbReference type="EMBL" id="QPKB01000001">
    <property type="protein sequence ID" value="RWR72816.1"/>
    <property type="molecule type" value="Genomic_DNA"/>
</dbReference>
<feature type="coiled-coil region" evidence="1">
    <location>
        <begin position="34"/>
        <end position="68"/>
    </location>
</feature>
<keyword evidence="1" id="KW-0175">Coiled coil</keyword>
<name>A0A443N2T4_9MAGN</name>
<accession>A0A443N2T4</accession>
<evidence type="ECO:0000256" key="1">
    <source>
        <dbReference type="SAM" id="Coils"/>
    </source>
</evidence>
<reference evidence="3 4" key="1">
    <citation type="journal article" date="2019" name="Nat. Plants">
        <title>Stout camphor tree genome fills gaps in understanding of flowering plant genome evolution.</title>
        <authorList>
            <person name="Chaw S.M."/>
            <person name="Liu Y.C."/>
            <person name="Wu Y.W."/>
            <person name="Wang H.Y."/>
            <person name="Lin C.I."/>
            <person name="Wu C.S."/>
            <person name="Ke H.M."/>
            <person name="Chang L.Y."/>
            <person name="Hsu C.Y."/>
            <person name="Yang H.T."/>
            <person name="Sudianto E."/>
            <person name="Hsu M.H."/>
            <person name="Wu K.P."/>
            <person name="Wang L.N."/>
            <person name="Leebens-Mack J.H."/>
            <person name="Tsai I.J."/>
        </authorList>
    </citation>
    <scope>NUCLEOTIDE SEQUENCE [LARGE SCALE GENOMIC DNA]</scope>
    <source>
        <strain evidence="4">cv. Chaw 1501</strain>
        <tissue evidence="3">Young leaves</tissue>
    </source>
</reference>
<dbReference type="AlphaFoldDB" id="A0A443N2T4"/>
<gene>
    <name evidence="3" type="ORF">CKAN_00105700</name>
</gene>
<evidence type="ECO:0000313" key="3">
    <source>
        <dbReference type="EMBL" id="RWR72816.1"/>
    </source>
</evidence>
<organism evidence="3 4">
    <name type="scientific">Cinnamomum micranthum f. kanehirae</name>
    <dbReference type="NCBI Taxonomy" id="337451"/>
    <lineage>
        <taxon>Eukaryota</taxon>
        <taxon>Viridiplantae</taxon>
        <taxon>Streptophyta</taxon>
        <taxon>Embryophyta</taxon>
        <taxon>Tracheophyta</taxon>
        <taxon>Spermatophyta</taxon>
        <taxon>Magnoliopsida</taxon>
        <taxon>Magnoliidae</taxon>
        <taxon>Laurales</taxon>
        <taxon>Lauraceae</taxon>
        <taxon>Cinnamomum</taxon>
    </lineage>
</organism>
<evidence type="ECO:0000256" key="2">
    <source>
        <dbReference type="SAM" id="MobiDB-lite"/>
    </source>
</evidence>
<feature type="region of interest" description="Disordered" evidence="2">
    <location>
        <begin position="128"/>
        <end position="166"/>
    </location>
</feature>
<keyword evidence="4" id="KW-1185">Reference proteome</keyword>
<protein>
    <submittedName>
        <fullName evidence="3">Uncharacterized protein</fullName>
    </submittedName>
</protein>
<comment type="caution">
    <text evidence="3">The sequence shown here is derived from an EMBL/GenBank/DDBJ whole genome shotgun (WGS) entry which is preliminary data.</text>
</comment>